<dbReference type="EMBL" id="CP074694">
    <property type="protein sequence ID" value="QVL31999.1"/>
    <property type="molecule type" value="Genomic_DNA"/>
</dbReference>
<dbReference type="KEGG" id="tsph:KIH39_24715"/>
<sequence>MGFFSGRVTFTRFKLTGKAPQLFDETQLELLANNAAGRQRLVSADGIETGWTAGAHILDTNFELAKNIINDMLFFSLRIDQQKLPSDLLRAYYSVDLQALSANNPSGKPSARQKREARESARERLEHEAKDGRFIRRKAIEIVWDRKSHEIYFGTTSVTQLDRLIVLFRNTFGLTFDSLTSGKIAFNLAELHQQTRNVDDAAPSNFVPGTTPKEYAWILDESSRDFLGNEFLLWLWFRADTDRETLKLSDDTEAVIMLARTLTLECPRGQTGHETITSEGPTKLPEARRAVQSGKMPRAAGITIVRREEQYEYKLIAETLGISGLKLPNTGEDDERAQLDARADQIRSVIETNDLLFEAFIKLRASSDWQKELRAMQKWLHLEAKKENPADQE</sequence>
<dbReference type="Proteomes" id="UP000676194">
    <property type="component" value="Chromosome"/>
</dbReference>
<accession>A0A8E6ET58</accession>
<gene>
    <name evidence="2" type="ORF">KIH39_24715</name>
</gene>
<protein>
    <recommendedName>
        <fullName evidence="4">Recombination-associated protein RdgC</fullName>
    </recommendedName>
</protein>
<dbReference type="AlphaFoldDB" id="A0A8E6ET58"/>
<evidence type="ECO:0000313" key="3">
    <source>
        <dbReference type="Proteomes" id="UP000676194"/>
    </source>
</evidence>
<feature type="region of interest" description="Disordered" evidence="1">
    <location>
        <begin position="103"/>
        <end position="125"/>
    </location>
</feature>
<name>A0A8E6ET58_9BACT</name>
<feature type="compositionally biased region" description="Basic and acidic residues" evidence="1">
    <location>
        <begin position="113"/>
        <end position="125"/>
    </location>
</feature>
<proteinExistence type="predicted"/>
<evidence type="ECO:0008006" key="4">
    <source>
        <dbReference type="Google" id="ProtNLM"/>
    </source>
</evidence>
<dbReference type="RefSeq" id="WP_213496543.1">
    <property type="nucleotide sequence ID" value="NZ_CP074694.1"/>
</dbReference>
<evidence type="ECO:0000313" key="2">
    <source>
        <dbReference type="EMBL" id="QVL31999.1"/>
    </source>
</evidence>
<evidence type="ECO:0000256" key="1">
    <source>
        <dbReference type="SAM" id="MobiDB-lite"/>
    </source>
</evidence>
<organism evidence="2 3">
    <name type="scientific">Telmatocola sphagniphila</name>
    <dbReference type="NCBI Taxonomy" id="1123043"/>
    <lineage>
        <taxon>Bacteria</taxon>
        <taxon>Pseudomonadati</taxon>
        <taxon>Planctomycetota</taxon>
        <taxon>Planctomycetia</taxon>
        <taxon>Gemmatales</taxon>
        <taxon>Gemmataceae</taxon>
    </lineage>
</organism>
<reference evidence="2" key="1">
    <citation type="submission" date="2021-05" db="EMBL/GenBank/DDBJ databases">
        <title>Complete genome sequence of the cellulolytic planctomycete Telmatocola sphagniphila SP2T and characterization of the first cellulase from planctomycetes.</title>
        <authorList>
            <person name="Rakitin A.L."/>
            <person name="Beletsky A.V."/>
            <person name="Naumoff D.G."/>
            <person name="Kulichevskaya I.S."/>
            <person name="Mardanov A.V."/>
            <person name="Ravin N.V."/>
            <person name="Dedysh S.N."/>
        </authorList>
    </citation>
    <scope>NUCLEOTIDE SEQUENCE</scope>
    <source>
        <strain evidence="2">SP2T</strain>
    </source>
</reference>
<keyword evidence="3" id="KW-1185">Reference proteome</keyword>